<evidence type="ECO:0000259" key="1">
    <source>
        <dbReference type="Pfam" id="PF00455"/>
    </source>
</evidence>
<name>W7YW36_9BACL</name>
<dbReference type="InterPro" id="IPR037171">
    <property type="entry name" value="NagB/RpiA_transferase-like"/>
</dbReference>
<dbReference type="AlphaFoldDB" id="W7YW36"/>
<keyword evidence="3" id="KW-1185">Reference proteome</keyword>
<dbReference type="EMBL" id="BAVZ01000008">
    <property type="protein sequence ID" value="GAF08841.1"/>
    <property type="molecule type" value="Genomic_DNA"/>
</dbReference>
<organism evidence="2 3">
    <name type="scientific">Paenibacillus pini JCM 16418</name>
    <dbReference type="NCBI Taxonomy" id="1236976"/>
    <lineage>
        <taxon>Bacteria</taxon>
        <taxon>Bacillati</taxon>
        <taxon>Bacillota</taxon>
        <taxon>Bacilli</taxon>
        <taxon>Bacillales</taxon>
        <taxon>Paenibacillaceae</taxon>
        <taxon>Paenibacillus</taxon>
    </lineage>
</organism>
<proteinExistence type="predicted"/>
<evidence type="ECO:0000313" key="3">
    <source>
        <dbReference type="Proteomes" id="UP000019364"/>
    </source>
</evidence>
<dbReference type="STRING" id="1236976.JCM16418_2949"/>
<feature type="domain" description="DeoR-like transcriptional repressor C-terminal sensor" evidence="1">
    <location>
        <begin position="2"/>
        <end position="42"/>
    </location>
</feature>
<sequence length="64" mass="7233">MSRKMMQRTEEAILVVDHSKFGVTTFAQIAPIEQISMIVTDTGCTKEWIDALHKLDVEILVGEK</sequence>
<protein>
    <recommendedName>
        <fullName evidence="1">DeoR-like transcriptional repressor C-terminal sensor domain-containing protein</fullName>
    </recommendedName>
</protein>
<comment type="caution">
    <text evidence="2">The sequence shown here is derived from an EMBL/GenBank/DDBJ whole genome shotgun (WGS) entry which is preliminary data.</text>
</comment>
<accession>W7YW36</accession>
<dbReference type="SUPFAM" id="SSF100950">
    <property type="entry name" value="NagB/RpiA/CoA transferase-like"/>
    <property type="match status" value="1"/>
</dbReference>
<dbReference type="InterPro" id="IPR014036">
    <property type="entry name" value="DeoR-like_C"/>
</dbReference>
<gene>
    <name evidence="2" type="ORF">JCM16418_2949</name>
</gene>
<dbReference type="Pfam" id="PF00455">
    <property type="entry name" value="DeoRC"/>
    <property type="match status" value="1"/>
</dbReference>
<evidence type="ECO:0000313" key="2">
    <source>
        <dbReference type="EMBL" id="GAF08841.1"/>
    </source>
</evidence>
<dbReference type="Proteomes" id="UP000019364">
    <property type="component" value="Unassembled WGS sequence"/>
</dbReference>
<reference evidence="2 3" key="1">
    <citation type="journal article" date="2014" name="Genome Announc.">
        <title>Draft Genome Sequence of Paenibacillus pini JCM 16418T, Isolated from the Rhizosphere of Pine Tree.</title>
        <authorList>
            <person name="Yuki M."/>
            <person name="Oshima K."/>
            <person name="Suda W."/>
            <person name="Oshida Y."/>
            <person name="Kitamura K."/>
            <person name="Iida Y."/>
            <person name="Hattori M."/>
            <person name="Ohkuma M."/>
        </authorList>
    </citation>
    <scope>NUCLEOTIDE SEQUENCE [LARGE SCALE GENOMIC DNA]</scope>
    <source>
        <strain evidence="2 3">JCM 16418</strain>
    </source>
</reference>